<accession>A0A0F0LCM1</accession>
<evidence type="ECO:0000313" key="2">
    <source>
        <dbReference type="Proteomes" id="UP000033640"/>
    </source>
</evidence>
<name>A0A0F0LCM1_9MICO</name>
<dbReference type="EMBL" id="JYIW01000021">
    <property type="protein sequence ID" value="KJL30025.1"/>
    <property type="molecule type" value="Genomic_DNA"/>
</dbReference>
<protein>
    <recommendedName>
        <fullName evidence="3">Lipoprotein</fullName>
    </recommendedName>
</protein>
<comment type="caution">
    <text evidence="1">The sequence shown here is derived from an EMBL/GenBank/DDBJ whole genome shotgun (WGS) entry which is preliminary data.</text>
</comment>
<evidence type="ECO:0000313" key="1">
    <source>
        <dbReference type="EMBL" id="KJL30025.1"/>
    </source>
</evidence>
<proteinExistence type="predicted"/>
<sequence length="186" mass="19712">MDRRSLPLARTAAAATVLLFIGGLAGCDGGQRIYEEAVTEAEQGVALSLEITTTQATDLLAERSAASEISTEDIISIFLTDARNYETEPLDAIQTRALFGMRENSDGSVTFSIFIVDSVYRASGLTTTSQSRHSCGEITGRIGAGVLSFEDLDCPPVFVQRAGDESVSLSMTDNAEKYGVSVGTSP</sequence>
<dbReference type="AlphaFoldDB" id="A0A0F0LCM1"/>
<evidence type="ECO:0008006" key="3">
    <source>
        <dbReference type="Google" id="ProtNLM"/>
    </source>
</evidence>
<organism evidence="1 2">
    <name type="scientific">Microbacterium oxydans</name>
    <dbReference type="NCBI Taxonomy" id="82380"/>
    <lineage>
        <taxon>Bacteria</taxon>
        <taxon>Bacillati</taxon>
        <taxon>Actinomycetota</taxon>
        <taxon>Actinomycetes</taxon>
        <taxon>Micrococcales</taxon>
        <taxon>Microbacteriaceae</taxon>
        <taxon>Microbacterium</taxon>
    </lineage>
</organism>
<dbReference type="PROSITE" id="PS51257">
    <property type="entry name" value="PROKAR_LIPOPROTEIN"/>
    <property type="match status" value="1"/>
</dbReference>
<reference evidence="1 2" key="1">
    <citation type="submission" date="2015-02" db="EMBL/GenBank/DDBJ databases">
        <title>Draft genome sequences of ten Microbacterium spp. with emphasis on heavy metal contaminated environments.</title>
        <authorList>
            <person name="Corretto E."/>
        </authorList>
    </citation>
    <scope>NUCLEOTIDE SEQUENCE [LARGE SCALE GENOMIC DNA]</scope>
    <source>
        <strain evidence="1 2">BEL4b</strain>
    </source>
</reference>
<dbReference type="Proteomes" id="UP000033640">
    <property type="component" value="Unassembled WGS sequence"/>
</dbReference>
<gene>
    <name evidence="1" type="ORF">RS83_01167</name>
</gene>